<gene>
    <name evidence="1" type="ORF">ETSY1_30810</name>
</gene>
<dbReference type="HOGENOM" id="CLU_1500867_0_0_7"/>
<evidence type="ECO:0000313" key="2">
    <source>
        <dbReference type="Proteomes" id="UP000019141"/>
    </source>
</evidence>
<dbReference type="Proteomes" id="UP000019141">
    <property type="component" value="Unassembled WGS sequence"/>
</dbReference>
<dbReference type="InterPro" id="IPR006881">
    <property type="entry name" value="RepA_C"/>
</dbReference>
<comment type="caution">
    <text evidence="1">The sequence shown here is derived from an EMBL/GenBank/DDBJ whole genome shotgun (WGS) entry which is preliminary data.</text>
</comment>
<evidence type="ECO:0000313" key="1">
    <source>
        <dbReference type="EMBL" id="ETW95398.1"/>
    </source>
</evidence>
<keyword evidence="2" id="KW-1185">Reference proteome</keyword>
<sequence length="179" mass="20982">MHLNAEAILNQSPESEVEDSMTAFVKRVLKYEPNGREINRMKDQLARLAASDIHLATKFSQDKTFQVQAHIVSAFDLWFSKDEKQRVLWPSTVRLSDDYFNSLKKHAVPLHEKAIEALSHSAMALDIYCWIAQRLFRVDPHRPQFITWKAIKDQFGPNYKVLKYFRRDFLKLRDLSNSS</sequence>
<dbReference type="AlphaFoldDB" id="W4LBE2"/>
<dbReference type="Pfam" id="PF04796">
    <property type="entry name" value="RepA_C"/>
    <property type="match status" value="1"/>
</dbReference>
<evidence type="ECO:0008006" key="3">
    <source>
        <dbReference type="Google" id="ProtNLM"/>
    </source>
</evidence>
<reference evidence="1 2" key="1">
    <citation type="journal article" date="2014" name="Nature">
        <title>An environmental bacterial taxon with a large and distinct metabolic repertoire.</title>
        <authorList>
            <person name="Wilson M.C."/>
            <person name="Mori T."/>
            <person name="Ruckert C."/>
            <person name="Uria A.R."/>
            <person name="Helf M.J."/>
            <person name="Takada K."/>
            <person name="Gernert C."/>
            <person name="Steffens U.A."/>
            <person name="Heycke N."/>
            <person name="Schmitt S."/>
            <person name="Rinke C."/>
            <person name="Helfrich E.J."/>
            <person name="Brachmann A.O."/>
            <person name="Gurgui C."/>
            <person name="Wakimoto T."/>
            <person name="Kracht M."/>
            <person name="Crusemann M."/>
            <person name="Hentschel U."/>
            <person name="Abe I."/>
            <person name="Matsunaga S."/>
            <person name="Kalinowski J."/>
            <person name="Takeyama H."/>
            <person name="Piel J."/>
        </authorList>
    </citation>
    <scope>NUCLEOTIDE SEQUENCE [LARGE SCALE GENOMIC DNA]</scope>
    <source>
        <strain evidence="2">TSY1</strain>
    </source>
</reference>
<dbReference type="EMBL" id="AZHW01000922">
    <property type="protein sequence ID" value="ETW95398.1"/>
    <property type="molecule type" value="Genomic_DNA"/>
</dbReference>
<protein>
    <recommendedName>
        <fullName evidence="3">Plasmid encoded RepA protein</fullName>
    </recommendedName>
</protein>
<organism evidence="1 2">
    <name type="scientific">Entotheonella factor</name>
    <dbReference type="NCBI Taxonomy" id="1429438"/>
    <lineage>
        <taxon>Bacteria</taxon>
        <taxon>Pseudomonadati</taxon>
        <taxon>Nitrospinota/Tectimicrobiota group</taxon>
        <taxon>Candidatus Tectimicrobiota</taxon>
        <taxon>Candidatus Entotheonellia</taxon>
        <taxon>Candidatus Entotheonellales</taxon>
        <taxon>Candidatus Entotheonellaceae</taxon>
        <taxon>Candidatus Entotheonella</taxon>
    </lineage>
</organism>
<proteinExistence type="predicted"/>
<accession>W4LBE2</accession>
<name>W4LBE2_ENTF1</name>